<dbReference type="InterPro" id="IPR036249">
    <property type="entry name" value="Thioredoxin-like_sf"/>
</dbReference>
<dbReference type="InterPro" id="IPR034660">
    <property type="entry name" value="DinB/YfiT-like"/>
</dbReference>
<dbReference type="Gene3D" id="3.40.30.10">
    <property type="entry name" value="Glutaredoxin"/>
    <property type="match status" value="1"/>
</dbReference>
<dbReference type="Pfam" id="PF00462">
    <property type="entry name" value="Glutaredoxin"/>
    <property type="match status" value="1"/>
</dbReference>
<dbReference type="CDD" id="cd02976">
    <property type="entry name" value="NrdH"/>
    <property type="match status" value="1"/>
</dbReference>
<dbReference type="eggNOG" id="COG0695">
    <property type="taxonomic scope" value="Bacteria"/>
</dbReference>
<evidence type="ECO:0000259" key="1">
    <source>
        <dbReference type="Pfam" id="PF00462"/>
    </source>
</evidence>
<dbReference type="SUPFAM" id="SSF52833">
    <property type="entry name" value="Thioredoxin-like"/>
    <property type="match status" value="1"/>
</dbReference>
<dbReference type="Proteomes" id="UP000004699">
    <property type="component" value="Unassembled WGS sequence"/>
</dbReference>
<organism evidence="2 3">
    <name type="scientific">Luminiphilus syltensis NOR5-1B</name>
    <dbReference type="NCBI Taxonomy" id="565045"/>
    <lineage>
        <taxon>Bacteria</taxon>
        <taxon>Pseudomonadati</taxon>
        <taxon>Pseudomonadota</taxon>
        <taxon>Gammaproteobacteria</taxon>
        <taxon>Cellvibrionales</taxon>
        <taxon>Halieaceae</taxon>
        <taxon>Luminiphilus</taxon>
    </lineage>
</organism>
<dbReference type="HOGENOM" id="CLU_095233_0_0_6"/>
<dbReference type="Gene3D" id="1.20.120.450">
    <property type="entry name" value="dinb family like domain"/>
    <property type="match status" value="1"/>
</dbReference>
<keyword evidence="3" id="KW-1185">Reference proteome</keyword>
<accession>B8KRP8</accession>
<dbReference type="STRING" id="565045.NOR51B_2298"/>
<dbReference type="InterPro" id="IPR002109">
    <property type="entry name" value="Glutaredoxin"/>
</dbReference>
<evidence type="ECO:0000313" key="3">
    <source>
        <dbReference type="Proteomes" id="UP000004699"/>
    </source>
</evidence>
<reference evidence="3" key="1">
    <citation type="journal article" date="2013" name="BMC Microbiol.">
        <title>Taxonomy and evolution of bacteriochlorophyll a-containing members of the OM60/NOR5 clade of marine gammaproteobacteria: description of Luminiphilus syltensis gen. nov., sp. nov., reclassification of Haliea rubra as Pseudohaliea rubra gen. nov., comb. nov., and emendation of Chromatocurvus halotolerans.</title>
        <authorList>
            <person name="Spring S."/>
            <person name="Riedel T."/>
            <person name="Sproer C."/>
            <person name="Yan S."/>
            <person name="Harder J."/>
            <person name="Fuchs B.M."/>
        </authorList>
    </citation>
    <scope>NUCLEOTIDE SEQUENCE [LARGE SCALE GENOMIC DNA]</scope>
    <source>
        <strain evidence="3">NOR51-B</strain>
    </source>
</reference>
<name>B8KRP8_9GAMM</name>
<dbReference type="EMBL" id="DS999411">
    <property type="protein sequence ID" value="EED36347.1"/>
    <property type="molecule type" value="Genomic_DNA"/>
</dbReference>
<evidence type="ECO:0000313" key="2">
    <source>
        <dbReference type="EMBL" id="EED36347.1"/>
    </source>
</evidence>
<dbReference type="RefSeq" id="WP_009021091.1">
    <property type="nucleotide sequence ID" value="NZ_DS999411.1"/>
</dbReference>
<proteinExistence type="predicted"/>
<dbReference type="OrthoDB" id="8545217at2"/>
<dbReference type="AlphaFoldDB" id="B8KRP8"/>
<feature type="domain" description="Glutaredoxin" evidence="1">
    <location>
        <begin position="7"/>
        <end position="57"/>
    </location>
</feature>
<gene>
    <name evidence="2" type="ORF">NOR51B_2298</name>
</gene>
<sequence>MTADYRVYWAPGCSSCLRTKEFLLDHGIPFESVNIVEDPDALDELADIGFRTVPVVRRGDAAVFCQDLQDVADFVGVSLKKSELSAADLVGKCDLLMLAAQRYLRQLSEEQLAGHFPGRDRTYRDLGYHIFMVIQGFLEAAEGGSLEMEAFLRMPPEDVVTSEHLAAVGEEVRSTLSDWWEGVNHQPPETVKTYYGVRATFSVLERTTWHAAQHCRQLEAVVKSHGMAPDGALGDAELGGLPLPKNIYDNEIAMDSEAVDTRPFPLKHSDPA</sequence>
<protein>
    <submittedName>
        <fullName evidence="2">Glutaredoxin domain protein</fullName>
    </submittedName>
</protein>
<dbReference type="PROSITE" id="PS51354">
    <property type="entry name" value="GLUTAREDOXIN_2"/>
    <property type="match status" value="1"/>
</dbReference>
<dbReference type="SUPFAM" id="SSF109854">
    <property type="entry name" value="DinB/YfiT-like putative metalloenzymes"/>
    <property type="match status" value="1"/>
</dbReference>